<organism evidence="2 3">
    <name type="scientific">Cirrhinus mrigala</name>
    <name type="common">Mrigala</name>
    <dbReference type="NCBI Taxonomy" id="683832"/>
    <lineage>
        <taxon>Eukaryota</taxon>
        <taxon>Metazoa</taxon>
        <taxon>Chordata</taxon>
        <taxon>Craniata</taxon>
        <taxon>Vertebrata</taxon>
        <taxon>Euteleostomi</taxon>
        <taxon>Actinopterygii</taxon>
        <taxon>Neopterygii</taxon>
        <taxon>Teleostei</taxon>
        <taxon>Ostariophysi</taxon>
        <taxon>Cypriniformes</taxon>
        <taxon>Cyprinidae</taxon>
        <taxon>Labeoninae</taxon>
        <taxon>Labeonini</taxon>
        <taxon>Cirrhinus</taxon>
    </lineage>
</organism>
<comment type="caution">
    <text evidence="2">The sequence shown here is derived from an EMBL/GenBank/DDBJ whole genome shotgun (WGS) entry which is preliminary data.</text>
</comment>
<reference evidence="2 3" key="1">
    <citation type="submission" date="2024-05" db="EMBL/GenBank/DDBJ databases">
        <title>Genome sequencing and assembly of Indian major carp, Cirrhinus mrigala (Hamilton, 1822).</title>
        <authorList>
            <person name="Mohindra V."/>
            <person name="Chowdhury L.M."/>
            <person name="Lal K."/>
            <person name="Jena J.K."/>
        </authorList>
    </citation>
    <scope>NUCLEOTIDE SEQUENCE [LARGE SCALE GENOMIC DNA]</scope>
    <source>
        <strain evidence="2">CM1030</strain>
        <tissue evidence="2">Blood</tissue>
    </source>
</reference>
<gene>
    <name evidence="2" type="ORF">M9458_019567</name>
</gene>
<feature type="non-terminal residue" evidence="2">
    <location>
        <position position="1"/>
    </location>
</feature>
<keyword evidence="3" id="KW-1185">Reference proteome</keyword>
<evidence type="ECO:0000313" key="3">
    <source>
        <dbReference type="Proteomes" id="UP001529510"/>
    </source>
</evidence>
<name>A0ABD0QFV4_CIRMR</name>
<sequence>SLRVCCVSLMRRVSPLGHVKSTFISGCRCSWILLVRMPFPSRPRMATETPHPKTRGHHLPSLTMPA</sequence>
<evidence type="ECO:0000256" key="1">
    <source>
        <dbReference type="SAM" id="MobiDB-lite"/>
    </source>
</evidence>
<feature type="region of interest" description="Disordered" evidence="1">
    <location>
        <begin position="43"/>
        <end position="66"/>
    </location>
</feature>
<evidence type="ECO:0000313" key="2">
    <source>
        <dbReference type="EMBL" id="KAL0183871.1"/>
    </source>
</evidence>
<dbReference type="EMBL" id="JAMKFB020000009">
    <property type="protein sequence ID" value="KAL0183871.1"/>
    <property type="molecule type" value="Genomic_DNA"/>
</dbReference>
<dbReference type="AlphaFoldDB" id="A0ABD0QFV4"/>
<dbReference type="Proteomes" id="UP001529510">
    <property type="component" value="Unassembled WGS sequence"/>
</dbReference>
<feature type="non-terminal residue" evidence="2">
    <location>
        <position position="66"/>
    </location>
</feature>
<accession>A0ABD0QFV4</accession>
<proteinExistence type="predicted"/>
<protein>
    <submittedName>
        <fullName evidence="2">Uncharacterized protein</fullName>
    </submittedName>
</protein>